<evidence type="ECO:0000256" key="2">
    <source>
        <dbReference type="ARBA" id="ARBA00005885"/>
    </source>
</evidence>
<evidence type="ECO:0000256" key="5">
    <source>
        <dbReference type="ARBA" id="ARBA00023212"/>
    </source>
</evidence>
<feature type="domain" description="TPX2 C-terminal" evidence="7">
    <location>
        <begin position="406"/>
        <end position="474"/>
    </location>
</feature>
<dbReference type="AlphaFoldDB" id="A0AAP0RHX5"/>
<keyword evidence="3" id="KW-0963">Cytoplasm</keyword>
<reference evidence="8 9" key="1">
    <citation type="journal article" date="2024" name="Plant J.">
        <title>Genome sequences and population genomics reveal climatic adaptation and genomic divergence between two closely related sweetgum species.</title>
        <authorList>
            <person name="Xu W.Q."/>
            <person name="Ren C.Q."/>
            <person name="Zhang X.Y."/>
            <person name="Comes H.P."/>
            <person name="Liu X.H."/>
            <person name="Li Y.G."/>
            <person name="Kettle C.J."/>
            <person name="Jalonen R."/>
            <person name="Gaisberger H."/>
            <person name="Ma Y.Z."/>
            <person name="Qiu Y.X."/>
        </authorList>
    </citation>
    <scope>NUCLEOTIDE SEQUENCE [LARGE SCALE GENOMIC DNA]</scope>
    <source>
        <strain evidence="8">Hangzhou</strain>
    </source>
</reference>
<feature type="compositionally biased region" description="Basic and acidic residues" evidence="6">
    <location>
        <begin position="276"/>
        <end position="285"/>
    </location>
</feature>
<comment type="subcellular location">
    <subcellularLocation>
        <location evidence="1">Cytoplasm</location>
        <location evidence="1">Cytoskeleton</location>
    </subcellularLocation>
</comment>
<feature type="compositionally biased region" description="Polar residues" evidence="6">
    <location>
        <begin position="293"/>
        <end position="303"/>
    </location>
</feature>
<name>A0AAP0RHX5_LIQFO</name>
<dbReference type="Pfam" id="PF06886">
    <property type="entry name" value="TPX2"/>
    <property type="match status" value="1"/>
</dbReference>
<feature type="region of interest" description="Disordered" evidence="6">
    <location>
        <begin position="1"/>
        <end position="24"/>
    </location>
</feature>
<keyword evidence="4" id="KW-0493">Microtubule</keyword>
<dbReference type="InterPro" id="IPR044216">
    <property type="entry name" value="WDL7"/>
</dbReference>
<dbReference type="PANTHER" id="PTHR47067">
    <property type="entry name" value="TPX2 (TARGETING PROTEIN FOR XKLP2) PROTEIN FAMILY-RELATED"/>
    <property type="match status" value="1"/>
</dbReference>
<evidence type="ECO:0000313" key="9">
    <source>
        <dbReference type="Proteomes" id="UP001415857"/>
    </source>
</evidence>
<feature type="compositionally biased region" description="Polar residues" evidence="6">
    <location>
        <begin position="495"/>
        <end position="506"/>
    </location>
</feature>
<dbReference type="GO" id="GO:0005874">
    <property type="term" value="C:microtubule"/>
    <property type="evidence" value="ECO:0007669"/>
    <property type="project" value="UniProtKB-KW"/>
</dbReference>
<evidence type="ECO:0000256" key="1">
    <source>
        <dbReference type="ARBA" id="ARBA00004245"/>
    </source>
</evidence>
<evidence type="ECO:0000313" key="8">
    <source>
        <dbReference type="EMBL" id="KAK9277472.1"/>
    </source>
</evidence>
<feature type="region of interest" description="Disordered" evidence="6">
    <location>
        <begin position="339"/>
        <end position="360"/>
    </location>
</feature>
<organism evidence="8 9">
    <name type="scientific">Liquidambar formosana</name>
    <name type="common">Formosan gum</name>
    <dbReference type="NCBI Taxonomy" id="63359"/>
    <lineage>
        <taxon>Eukaryota</taxon>
        <taxon>Viridiplantae</taxon>
        <taxon>Streptophyta</taxon>
        <taxon>Embryophyta</taxon>
        <taxon>Tracheophyta</taxon>
        <taxon>Spermatophyta</taxon>
        <taxon>Magnoliopsida</taxon>
        <taxon>eudicotyledons</taxon>
        <taxon>Gunneridae</taxon>
        <taxon>Pentapetalae</taxon>
        <taxon>Saxifragales</taxon>
        <taxon>Altingiaceae</taxon>
        <taxon>Liquidambar</taxon>
    </lineage>
</organism>
<keyword evidence="9" id="KW-1185">Reference proteome</keyword>
<evidence type="ECO:0000256" key="4">
    <source>
        <dbReference type="ARBA" id="ARBA00022701"/>
    </source>
</evidence>
<keyword evidence="5" id="KW-0206">Cytoskeleton</keyword>
<comment type="caution">
    <text evidence="8">The sequence shown here is derived from an EMBL/GenBank/DDBJ whole genome shotgun (WGS) entry which is preliminary data.</text>
</comment>
<feature type="compositionally biased region" description="Basic and acidic residues" evidence="6">
    <location>
        <begin position="431"/>
        <end position="452"/>
    </location>
</feature>
<comment type="similarity">
    <text evidence="2">Belongs to the TPX2 family.</text>
</comment>
<feature type="compositionally biased region" description="Polar residues" evidence="6">
    <location>
        <begin position="527"/>
        <end position="537"/>
    </location>
</feature>
<feature type="compositionally biased region" description="Basic residues" evidence="6">
    <location>
        <begin position="477"/>
        <end position="493"/>
    </location>
</feature>
<feature type="region of interest" description="Disordered" evidence="6">
    <location>
        <begin position="243"/>
        <end position="315"/>
    </location>
</feature>
<dbReference type="EMBL" id="JBBPBK010000010">
    <property type="protein sequence ID" value="KAK9277472.1"/>
    <property type="molecule type" value="Genomic_DNA"/>
</dbReference>
<dbReference type="Proteomes" id="UP001415857">
    <property type="component" value="Unassembled WGS sequence"/>
</dbReference>
<feature type="region of interest" description="Disordered" evidence="6">
    <location>
        <begin position="431"/>
        <end position="551"/>
    </location>
</feature>
<accession>A0AAP0RHX5</accession>
<dbReference type="PANTHER" id="PTHR47067:SF16">
    <property type="entry name" value="TPX2 (TARGETING PROTEIN FOR XKLP2) PROTEIN FAMILY"/>
    <property type="match status" value="1"/>
</dbReference>
<evidence type="ECO:0000259" key="7">
    <source>
        <dbReference type="Pfam" id="PF06886"/>
    </source>
</evidence>
<evidence type="ECO:0000256" key="3">
    <source>
        <dbReference type="ARBA" id="ARBA00022490"/>
    </source>
</evidence>
<sequence>MGESACLMRSFSHPSDASREAKEGNPLRALGESISFGRFMSESLAWEKWSSFSQNRYLEEVEKFSKPGSVAQKRAYFEAHYKRIAAKKAAALLEEENAATNNVPRPEIVDEIHNTSSMDSESAETNINAAMDESLEKETPNTELVLSVDANECNSNVDKYELENSNASVENEEPVIKNCAFVENTNEVKNSNHLKHVTNQHVEHQDKIMATQEEKAIIKEAADQGILASTSKKKPAICSSMLSTSNRKSKLPSPAKLTTPVQPRKEKVATPNSKKSARELVEKRRATPKSLHMSINLSSQAGETNRRNSPIAPKFGNSRILTASIRMFKDSSIPLQTPAVASVNGESKHPSVTPQSENERTRTLLDHSFSGSRTADGKWHSLFSDRMNSSSACGSKARSPTIFSSFSFRSEERAAKRKEFFQKLEEKINAKEAEKVQPQTKSKEKAENDLNKLRQSIGLKNKPFADSYRETELPNNHMKKIPPTRPRSPKLGRKPTSSMVLDTSTRPPRRPSVKTDGSKQVAEKNNRTPTHSITSLPRKNRRENASPNIQV</sequence>
<evidence type="ECO:0000256" key="6">
    <source>
        <dbReference type="SAM" id="MobiDB-lite"/>
    </source>
</evidence>
<proteinExistence type="inferred from homology"/>
<protein>
    <recommendedName>
        <fullName evidence="7">TPX2 C-terminal domain-containing protein</fullName>
    </recommendedName>
</protein>
<dbReference type="InterPro" id="IPR027329">
    <property type="entry name" value="TPX2_C"/>
</dbReference>
<gene>
    <name evidence="8" type="ORF">L1049_007016</name>
</gene>